<name>A0A0C9Z5Z9_9AGAM</name>
<feature type="compositionally biased region" description="Polar residues" evidence="1">
    <location>
        <begin position="314"/>
        <end position="329"/>
    </location>
</feature>
<dbReference type="Pfam" id="PF17667">
    <property type="entry name" value="Pkinase_fungal"/>
    <property type="match status" value="1"/>
</dbReference>
<dbReference type="GO" id="GO:0005524">
    <property type="term" value="F:ATP binding"/>
    <property type="evidence" value="ECO:0007669"/>
    <property type="project" value="InterPro"/>
</dbReference>
<sequence length="605" mass="66310">MFRHLVAPSLARSILEQFLVDGTVTCKEDESKEVEVCHALEAEYTDVIAHACLPSDVPPNDTPSPATKWDWWDFPTTPIDESKLVAFLNTVADKALSTAKSILGDNSLKPRNRFAAPTDKHCGIPLSYGPCRVALRPDFMVLPLAAFSDDEECKVNKAYVNFTTMLLAGESKSAPDKKGGLTGVQRYIRGIRRAQPWLRFVTGMTVGKDFVALLSRGFRGTEYVEMSLTDGRGCLEVIRIVLGIVLAEKEEFGHDPDVEMGETDVSVDVPELGSADIPRTCRSFMTSDSTSQWAISSTFRGSAAMRDNCYSTSSGFASTDKPSASSNATSEDRTTSTRSNRDPDGTNQEGKEKGARRRVTLRAFIPVRVHGYQCIGILFASGSMHGRGTTVYTVVAADDGKTYLALKMCWQDVARVSDQMIVLNKLSVHNQHPNIVIPSSLEPKCKGGKLGLIGEFLAEDTQQLKMENRILSVTISELRRPVAYFWSPHDFVRGVIGALLGHQYLCEIGILHCDISENNIVLSLCQRGLGALIDFDMAIAGHPNVHLDSPPPRRIRTNDEILASLVQRSSLLPADGTSHEAQPTVQYRICPLACLGESPILITMT</sequence>
<dbReference type="InterPro" id="IPR040976">
    <property type="entry name" value="Pkinase_fungal"/>
</dbReference>
<keyword evidence="4" id="KW-1185">Reference proteome</keyword>
<feature type="domain" description="Protein kinase" evidence="2">
    <location>
        <begin position="379"/>
        <end position="605"/>
    </location>
</feature>
<evidence type="ECO:0000259" key="2">
    <source>
        <dbReference type="PROSITE" id="PS50011"/>
    </source>
</evidence>
<evidence type="ECO:0000313" key="4">
    <source>
        <dbReference type="Proteomes" id="UP000054018"/>
    </source>
</evidence>
<organism evidence="3 4">
    <name type="scientific">Pisolithus microcarpus 441</name>
    <dbReference type="NCBI Taxonomy" id="765257"/>
    <lineage>
        <taxon>Eukaryota</taxon>
        <taxon>Fungi</taxon>
        <taxon>Dikarya</taxon>
        <taxon>Basidiomycota</taxon>
        <taxon>Agaricomycotina</taxon>
        <taxon>Agaricomycetes</taxon>
        <taxon>Agaricomycetidae</taxon>
        <taxon>Boletales</taxon>
        <taxon>Sclerodermatineae</taxon>
        <taxon>Pisolithaceae</taxon>
        <taxon>Pisolithus</taxon>
    </lineage>
</organism>
<proteinExistence type="predicted"/>
<feature type="compositionally biased region" description="Basic and acidic residues" evidence="1">
    <location>
        <begin position="330"/>
        <end position="353"/>
    </location>
</feature>
<dbReference type="STRING" id="765257.A0A0C9Z5Z9"/>
<dbReference type="InterPro" id="IPR000719">
    <property type="entry name" value="Prot_kinase_dom"/>
</dbReference>
<dbReference type="EMBL" id="KN833715">
    <property type="protein sequence ID" value="KIK24561.1"/>
    <property type="molecule type" value="Genomic_DNA"/>
</dbReference>
<dbReference type="PROSITE" id="PS50011">
    <property type="entry name" value="PROTEIN_KINASE_DOM"/>
    <property type="match status" value="1"/>
</dbReference>
<evidence type="ECO:0000256" key="1">
    <source>
        <dbReference type="SAM" id="MobiDB-lite"/>
    </source>
</evidence>
<evidence type="ECO:0000313" key="3">
    <source>
        <dbReference type="EMBL" id="KIK24561.1"/>
    </source>
</evidence>
<feature type="region of interest" description="Disordered" evidence="1">
    <location>
        <begin position="314"/>
        <end position="357"/>
    </location>
</feature>
<dbReference type="GO" id="GO:0004672">
    <property type="term" value="F:protein kinase activity"/>
    <property type="evidence" value="ECO:0007669"/>
    <property type="project" value="InterPro"/>
</dbReference>
<dbReference type="SUPFAM" id="SSF56112">
    <property type="entry name" value="Protein kinase-like (PK-like)"/>
    <property type="match status" value="1"/>
</dbReference>
<dbReference type="Proteomes" id="UP000054018">
    <property type="component" value="Unassembled WGS sequence"/>
</dbReference>
<dbReference type="InterPro" id="IPR011009">
    <property type="entry name" value="Kinase-like_dom_sf"/>
</dbReference>
<dbReference type="OrthoDB" id="5569250at2759"/>
<dbReference type="Gene3D" id="1.10.510.10">
    <property type="entry name" value="Transferase(Phosphotransferase) domain 1"/>
    <property type="match status" value="1"/>
</dbReference>
<accession>A0A0C9Z5Z9</accession>
<dbReference type="AlphaFoldDB" id="A0A0C9Z5Z9"/>
<reference evidence="3 4" key="1">
    <citation type="submission" date="2014-04" db="EMBL/GenBank/DDBJ databases">
        <authorList>
            <consortium name="DOE Joint Genome Institute"/>
            <person name="Kuo A."/>
            <person name="Kohler A."/>
            <person name="Costa M.D."/>
            <person name="Nagy L.G."/>
            <person name="Floudas D."/>
            <person name="Copeland A."/>
            <person name="Barry K.W."/>
            <person name="Cichocki N."/>
            <person name="Veneault-Fourrey C."/>
            <person name="LaButti K."/>
            <person name="Lindquist E.A."/>
            <person name="Lipzen A."/>
            <person name="Lundell T."/>
            <person name="Morin E."/>
            <person name="Murat C."/>
            <person name="Sun H."/>
            <person name="Tunlid A."/>
            <person name="Henrissat B."/>
            <person name="Grigoriev I.V."/>
            <person name="Hibbett D.S."/>
            <person name="Martin F."/>
            <person name="Nordberg H.P."/>
            <person name="Cantor M.N."/>
            <person name="Hua S.X."/>
        </authorList>
    </citation>
    <scope>NUCLEOTIDE SEQUENCE [LARGE SCALE GENOMIC DNA]</scope>
    <source>
        <strain evidence="3 4">441</strain>
    </source>
</reference>
<reference evidence="4" key="2">
    <citation type="submission" date="2015-01" db="EMBL/GenBank/DDBJ databases">
        <title>Evolutionary Origins and Diversification of the Mycorrhizal Mutualists.</title>
        <authorList>
            <consortium name="DOE Joint Genome Institute"/>
            <consortium name="Mycorrhizal Genomics Consortium"/>
            <person name="Kohler A."/>
            <person name="Kuo A."/>
            <person name="Nagy L.G."/>
            <person name="Floudas D."/>
            <person name="Copeland A."/>
            <person name="Barry K.W."/>
            <person name="Cichocki N."/>
            <person name="Veneault-Fourrey C."/>
            <person name="LaButti K."/>
            <person name="Lindquist E.A."/>
            <person name="Lipzen A."/>
            <person name="Lundell T."/>
            <person name="Morin E."/>
            <person name="Murat C."/>
            <person name="Riley R."/>
            <person name="Ohm R."/>
            <person name="Sun H."/>
            <person name="Tunlid A."/>
            <person name="Henrissat B."/>
            <person name="Grigoriev I.V."/>
            <person name="Hibbett D.S."/>
            <person name="Martin F."/>
        </authorList>
    </citation>
    <scope>NUCLEOTIDE SEQUENCE [LARGE SCALE GENOMIC DNA]</scope>
    <source>
        <strain evidence="4">441</strain>
    </source>
</reference>
<protein>
    <recommendedName>
        <fullName evidence="2">Protein kinase domain-containing protein</fullName>
    </recommendedName>
</protein>
<gene>
    <name evidence="3" type="ORF">PISMIDRAFT_403191</name>
</gene>
<dbReference type="HOGENOM" id="CLU_451354_0_0_1"/>